<protein>
    <recommendedName>
        <fullName evidence="6">Helicase ATP-binding domain-containing protein</fullName>
    </recommendedName>
</protein>
<reference evidence="7" key="1">
    <citation type="journal article" date="2023" name="Int. J. Syst. Evol. Microbiol.">
        <title>Collibacillus ludicampi gen. nov., sp. nov., a new soil bacterium of the family Alicyclobacillaceae.</title>
        <authorList>
            <person name="Jojima T."/>
            <person name="Ioku Y."/>
            <person name="Fukuta Y."/>
            <person name="Shirasaka N."/>
            <person name="Matsumura Y."/>
            <person name="Mori M."/>
        </authorList>
    </citation>
    <scope>NUCLEOTIDE SEQUENCE</scope>
    <source>
        <strain evidence="7">TP075</strain>
    </source>
</reference>
<keyword evidence="1" id="KW-0547">Nucleotide-binding</keyword>
<keyword evidence="3" id="KW-0347">Helicase</keyword>
<feature type="domain" description="Helicase ATP-binding" evidence="6">
    <location>
        <begin position="46"/>
        <end position="230"/>
    </location>
</feature>
<name>A0AAV4LF05_9BACL</name>
<dbReference type="SUPFAM" id="SSF52540">
    <property type="entry name" value="P-loop containing nucleoside triphosphate hydrolases"/>
    <property type="match status" value="1"/>
</dbReference>
<dbReference type="EMBL" id="BOQE01000001">
    <property type="protein sequence ID" value="GIM46258.1"/>
    <property type="molecule type" value="Genomic_DNA"/>
</dbReference>
<dbReference type="AlphaFoldDB" id="A0AAV4LF05"/>
<sequence>MERVRVSVTNQPPVEATGVTGDEIDLFQRYIGDTRRFPFEHQARAFQIIREGKECVLVAGTAAGKTLSVVIPLLLRVQKGLSRKILFLYPALALLEDQLQTIRRVAQSIGYENAIGHIYGGMTRRELTEQLTKPILVATPDAIYWFVEKNTKYGPLFLYSLCQVDDIVIDEAHILSGLMGENLKAFLDRLNVLRTQFLHKKRIRVHVLTATPTEVVDKLSKGEKVYGRSKVGEVIFEAELLSKGNTESWLQLIQREANGDFRRMIVVVNSAKRAHQLFFACKEEQQNSKRIMPFLRQFGWIRLQDVGRVLYTQYPHLLSTVEGWMREQTEHILIPLQNLYDDDNLLVSAGTLSEWGESWTERWKKRISSEIKEFFQKESKRKLEYTLNGKWRNHQALMRFGRLTYQDYQRTIDQYAEHLIRAWEANIHTLVEESDEAVLTKRGLQEFFRTLSLDPLFHGIADDLKNDVFRQRIPLRHVNTPFEKLLTLPLPSIPIREVEEVCIKLGISFESVFQACMKQIQLKYIGFLQGTDIPVILYTGSMTKRARNGLIEAFQSDEIRQAILISTSAVEVGVDFDADLLLSEECTSNSFLQRFGRVGRRGGNFQRVVLLTQDGGLYGKFRRAFENKDRLTREEFSEEIRSLLPERKHLNSSPYIHLLHSHVTRRLGEVGRLIAPDQPEVERLLLEKCGFRYGLRSTLPQVELLDEGIGKDPFQILSYIPKEQLRTHYDSFTVAKADVFFDQLIYMKRMYRILINQDATLKQMKVMLYWHKGQLHGIDPTILMQAATRGQPCFYQNTVHAVLNRPNALKLALSETHMAKFTQVYPYLQAIQENPKLNRYILGIGDIILQRGSGHDLHDLIDQEDDPIILRNQMFLYCPYEAGRDSKDTISWEGFEQELLVFRNEDYPEFNQPFGHILIDRVAGACVEMYRRMVETA</sequence>
<dbReference type="SMART" id="SM00487">
    <property type="entry name" value="DEXDc"/>
    <property type="match status" value="1"/>
</dbReference>
<dbReference type="Pfam" id="PF22590">
    <property type="entry name" value="Cas3-like_C_2"/>
    <property type="match status" value="1"/>
</dbReference>
<dbReference type="GO" id="GO:0003677">
    <property type="term" value="F:DNA binding"/>
    <property type="evidence" value="ECO:0007669"/>
    <property type="project" value="TreeGrafter"/>
</dbReference>
<keyword evidence="2" id="KW-0378">Hydrolase</keyword>
<dbReference type="GO" id="GO:0016887">
    <property type="term" value="F:ATP hydrolysis activity"/>
    <property type="evidence" value="ECO:0007669"/>
    <property type="project" value="TreeGrafter"/>
</dbReference>
<proteinExistence type="predicted"/>
<dbReference type="GO" id="GO:0005524">
    <property type="term" value="F:ATP binding"/>
    <property type="evidence" value="ECO:0007669"/>
    <property type="project" value="UniProtKB-KW"/>
</dbReference>
<keyword evidence="4" id="KW-0067">ATP-binding</keyword>
<gene>
    <name evidence="7" type="ORF">DNHGIG_18070</name>
</gene>
<evidence type="ECO:0000259" key="6">
    <source>
        <dbReference type="PROSITE" id="PS51192"/>
    </source>
</evidence>
<evidence type="ECO:0000313" key="8">
    <source>
        <dbReference type="Proteomes" id="UP001057291"/>
    </source>
</evidence>
<evidence type="ECO:0000256" key="2">
    <source>
        <dbReference type="ARBA" id="ARBA00022801"/>
    </source>
</evidence>
<evidence type="ECO:0000256" key="5">
    <source>
        <dbReference type="ARBA" id="ARBA00023118"/>
    </source>
</evidence>
<comment type="caution">
    <text evidence="7">The sequence shown here is derived from an EMBL/GenBank/DDBJ whole genome shotgun (WGS) entry which is preliminary data.</text>
</comment>
<dbReference type="PANTHER" id="PTHR47962:SF5">
    <property type="entry name" value="ATP-DEPENDENT HELICASE LHR-RELATED"/>
    <property type="match status" value="1"/>
</dbReference>
<dbReference type="GO" id="GO:0004386">
    <property type="term" value="F:helicase activity"/>
    <property type="evidence" value="ECO:0007669"/>
    <property type="project" value="UniProtKB-KW"/>
</dbReference>
<evidence type="ECO:0000256" key="4">
    <source>
        <dbReference type="ARBA" id="ARBA00022840"/>
    </source>
</evidence>
<dbReference type="PROSITE" id="PS51192">
    <property type="entry name" value="HELICASE_ATP_BIND_1"/>
    <property type="match status" value="1"/>
</dbReference>
<dbReference type="SMART" id="SM00490">
    <property type="entry name" value="HELICc"/>
    <property type="match status" value="1"/>
</dbReference>
<organism evidence="7 8">
    <name type="scientific">Collibacillus ludicampi</name>
    <dbReference type="NCBI Taxonomy" id="2771369"/>
    <lineage>
        <taxon>Bacteria</taxon>
        <taxon>Bacillati</taxon>
        <taxon>Bacillota</taxon>
        <taxon>Bacilli</taxon>
        <taxon>Bacillales</taxon>
        <taxon>Alicyclobacillaceae</taxon>
        <taxon>Collibacillus</taxon>
    </lineage>
</organism>
<evidence type="ECO:0000313" key="7">
    <source>
        <dbReference type="EMBL" id="GIM46258.1"/>
    </source>
</evidence>
<keyword evidence="8" id="KW-1185">Reference proteome</keyword>
<evidence type="ECO:0000256" key="3">
    <source>
        <dbReference type="ARBA" id="ARBA00022806"/>
    </source>
</evidence>
<dbReference type="InterPro" id="IPR054712">
    <property type="entry name" value="Cas3-like_dom"/>
</dbReference>
<dbReference type="Proteomes" id="UP001057291">
    <property type="component" value="Unassembled WGS sequence"/>
</dbReference>
<accession>A0AAV4LF05</accession>
<dbReference type="Gene3D" id="3.40.50.300">
    <property type="entry name" value="P-loop containing nucleotide triphosphate hydrolases"/>
    <property type="match status" value="2"/>
</dbReference>
<dbReference type="InterPro" id="IPR001650">
    <property type="entry name" value="Helicase_C-like"/>
</dbReference>
<dbReference type="InterPro" id="IPR014001">
    <property type="entry name" value="Helicase_ATP-bd"/>
</dbReference>
<dbReference type="InterPro" id="IPR027417">
    <property type="entry name" value="P-loop_NTPase"/>
</dbReference>
<dbReference type="Pfam" id="PF00270">
    <property type="entry name" value="DEAD"/>
    <property type="match status" value="1"/>
</dbReference>
<dbReference type="PANTHER" id="PTHR47962">
    <property type="entry name" value="ATP-DEPENDENT HELICASE LHR-RELATED-RELATED"/>
    <property type="match status" value="1"/>
</dbReference>
<dbReference type="InterPro" id="IPR011545">
    <property type="entry name" value="DEAD/DEAH_box_helicase_dom"/>
</dbReference>
<evidence type="ECO:0000256" key="1">
    <source>
        <dbReference type="ARBA" id="ARBA00022741"/>
    </source>
</evidence>
<dbReference type="InterPro" id="IPR052511">
    <property type="entry name" value="ATP-dep_Helicase"/>
</dbReference>
<dbReference type="GO" id="GO:0051607">
    <property type="term" value="P:defense response to virus"/>
    <property type="evidence" value="ECO:0007669"/>
    <property type="project" value="UniProtKB-KW"/>
</dbReference>
<keyword evidence="5" id="KW-0051">Antiviral defense</keyword>